<dbReference type="RefSeq" id="WP_148648837.1">
    <property type="nucleotide sequence ID" value="NZ_CP011131.1"/>
</dbReference>
<name>A0ABY3XIZ5_9GAMM</name>
<accession>A0ABY3XIZ5</accession>
<evidence type="ECO:0008006" key="4">
    <source>
        <dbReference type="Google" id="ProtNLM"/>
    </source>
</evidence>
<dbReference type="Proteomes" id="UP000829194">
    <property type="component" value="Chromosome"/>
</dbReference>
<protein>
    <recommendedName>
        <fullName evidence="4">DUF3592 domain-containing protein</fullName>
    </recommendedName>
</protein>
<organism evidence="2 3">
    <name type="scientific">Lysobacter gummosus</name>
    <dbReference type="NCBI Taxonomy" id="262324"/>
    <lineage>
        <taxon>Bacteria</taxon>
        <taxon>Pseudomonadati</taxon>
        <taxon>Pseudomonadota</taxon>
        <taxon>Gammaproteobacteria</taxon>
        <taxon>Lysobacterales</taxon>
        <taxon>Lysobacteraceae</taxon>
        <taxon>Lysobacter</taxon>
    </lineage>
</organism>
<keyword evidence="1" id="KW-0472">Membrane</keyword>
<keyword evidence="1" id="KW-0812">Transmembrane</keyword>
<evidence type="ECO:0000313" key="3">
    <source>
        <dbReference type="Proteomes" id="UP000829194"/>
    </source>
</evidence>
<proteinExistence type="predicted"/>
<gene>
    <name evidence="2" type="ORF">MOV92_10315</name>
</gene>
<evidence type="ECO:0000256" key="1">
    <source>
        <dbReference type="SAM" id="Phobius"/>
    </source>
</evidence>
<keyword evidence="3" id="KW-1185">Reference proteome</keyword>
<reference evidence="2 3" key="1">
    <citation type="submission" date="2022-03" db="EMBL/GenBank/DDBJ databases">
        <title>Complete genome sequence of Lysobacter capsici VKM B-2533 and Lysobacter gummosus 10.1.1, promising sources of lytic agents.</title>
        <authorList>
            <person name="Tarlachkov S.V."/>
            <person name="Kudryakova I.V."/>
            <person name="Afoshin A.S."/>
            <person name="Leontyevskaya E.A."/>
            <person name="Leontyevskaya N.V."/>
        </authorList>
    </citation>
    <scope>NUCLEOTIDE SEQUENCE [LARGE SCALE GENOMIC DNA]</scope>
    <source>
        <strain evidence="2 3">10.1.1</strain>
    </source>
</reference>
<feature type="transmembrane region" description="Helical" evidence="1">
    <location>
        <begin position="125"/>
        <end position="145"/>
    </location>
</feature>
<dbReference type="EMBL" id="CP093547">
    <property type="protein sequence ID" value="UNP31606.1"/>
    <property type="molecule type" value="Genomic_DNA"/>
</dbReference>
<sequence>MFNALLGVCILYAAGFDDGVPPVSRLRTVAGVVEREHSVRHAIDFKLRGQAREYRYASKSGAMAQVEHALAPGGAPVTLLFDPADPGGPLFAEKTFYPVYAVSVAGVSVRSHAQVREAWAGDNRVGLFLGGVFLVFAAVLAFVPVRR</sequence>
<evidence type="ECO:0000313" key="2">
    <source>
        <dbReference type="EMBL" id="UNP31606.1"/>
    </source>
</evidence>
<keyword evidence="1" id="KW-1133">Transmembrane helix</keyword>